<comment type="pathway">
    <text evidence="1">Lipid metabolism; fatty acid beta-oxidation.</text>
</comment>
<dbReference type="InterPro" id="IPR006108">
    <property type="entry name" value="3HC_DH_C"/>
</dbReference>
<dbReference type="InterPro" id="IPR006176">
    <property type="entry name" value="3-OHacyl-CoA_DH_NAD-bd"/>
</dbReference>
<dbReference type="SUPFAM" id="SSF48179">
    <property type="entry name" value="6-phosphogluconate dehydrogenase C-terminal domain-like"/>
    <property type="match status" value="2"/>
</dbReference>
<name>A0ABS9BLH5_9BACT</name>
<dbReference type="Gene3D" id="3.40.50.720">
    <property type="entry name" value="NAD(P)-binding Rossmann-like Domain"/>
    <property type="match status" value="1"/>
</dbReference>
<protein>
    <submittedName>
        <fullName evidence="10">3-hydroxyacyl-CoA dehydrogenase NAD-binding domain-containing protein</fullName>
    </submittedName>
</protein>
<dbReference type="InterPro" id="IPR008927">
    <property type="entry name" value="6-PGluconate_DH-like_C_sf"/>
</dbReference>
<feature type="domain" description="3-hydroxyacyl-CoA dehydrogenase C-terminal" evidence="8">
    <location>
        <begin position="200"/>
        <end position="299"/>
    </location>
</feature>
<dbReference type="Gene3D" id="1.10.1040.50">
    <property type="match status" value="1"/>
</dbReference>
<accession>A0ABS9BLH5</accession>
<evidence type="ECO:0000256" key="4">
    <source>
        <dbReference type="ARBA" id="ARBA00023002"/>
    </source>
</evidence>
<keyword evidence="3" id="KW-0442">Lipid degradation</keyword>
<reference evidence="10 11" key="1">
    <citation type="submission" date="2022-01" db="EMBL/GenBank/DDBJ databases">
        <title>Flavihumibacter sp. nov., isolated from sediment of a river.</title>
        <authorList>
            <person name="Liu H."/>
        </authorList>
    </citation>
    <scope>NUCLEOTIDE SEQUENCE [LARGE SCALE GENOMIC DNA]</scope>
    <source>
        <strain evidence="10 11">RY-1</strain>
    </source>
</reference>
<comment type="catalytic activity">
    <reaction evidence="7">
        <text>a (3S)-3-hydroxyacyl-CoA + NAD(+) = a 3-oxoacyl-CoA + NADH + H(+)</text>
        <dbReference type="Rhea" id="RHEA:22432"/>
        <dbReference type="ChEBI" id="CHEBI:15378"/>
        <dbReference type="ChEBI" id="CHEBI:57318"/>
        <dbReference type="ChEBI" id="CHEBI:57540"/>
        <dbReference type="ChEBI" id="CHEBI:57945"/>
        <dbReference type="ChEBI" id="CHEBI:90726"/>
        <dbReference type="EC" id="1.1.1.35"/>
    </reaction>
</comment>
<organism evidence="10 11">
    <name type="scientific">Flavihumibacter fluminis</name>
    <dbReference type="NCBI Taxonomy" id="2909236"/>
    <lineage>
        <taxon>Bacteria</taxon>
        <taxon>Pseudomonadati</taxon>
        <taxon>Bacteroidota</taxon>
        <taxon>Chitinophagia</taxon>
        <taxon>Chitinophagales</taxon>
        <taxon>Chitinophagaceae</taxon>
        <taxon>Flavihumibacter</taxon>
    </lineage>
</organism>
<sequence>MKRTIRKVAVLGSGVMGSRIACHFAGVGIEVLLMDMVPKDAQESQDKAARNKLVNDALQAALKSNPSPVYSKEVVKRIRTGNFTDNMKEISGVDWIIEVVVERLDIKQQIFEQVEQYRKPGTLVSSNTSGIPIHMMAAGRSEDFQQYFCGTHFFNPPRYLRLLEIIPTPQTKPEVVDFLMQFGSLQLGKTTVLCKDTPAFIANRIGVYGIMAIFGLVDKLGLTIDEVDALTGPVIGRPKSATFRTADVVGIDTLVKVAKGVADNCPADEQRAVFTIPAWLEKMVANNWLGDKTGQGFFKKTKGAGGEKEILTLNLSTLEYGPRQKPKFAGLEAAKPVEDLATRLKMLVQATDKSGEFYRHFHYGLFSYISHRIPEISDELYRIDDAMMAGFGWEIGAFESWDVLGVGKTVSKMKEAGYSVAPWVEEMLAAGHTNFYKVENGKRFYYDIATKACQPIPGGEAFIVMKNFEGQTVWKNAACRAYHLGDDVIGLEWSTKMNSIGGEVLEAIQKSIGLAEEKYRGLVIANEGANFSAGANVGMIFMLAIEQEYDELDMAIRQFQQTMMRARYSSVPVVVAPHGLTLGGGCELNLHADKICAAAETYIGLVELGVGLIPGGGGSKEFALRAADEMHEDEPETITLKNRFLSVATAKVATSAQEGMEMGILRKGRDEIVLNQGRRISEAKRSVLELYDSGYITPIPRTDIKVLGRSGLGTLLTGINGMLRANYATEHDALVARKLAYVMCGGDLSEPTLVSEQYLLDLEREAFLSLCGERKTLERIQAVLKSGKPIRN</sequence>
<dbReference type="PANTHER" id="PTHR48075:SF7">
    <property type="entry name" value="3-HYDROXYACYL-COA DEHYDROGENASE-RELATED"/>
    <property type="match status" value="1"/>
</dbReference>
<evidence type="ECO:0000256" key="1">
    <source>
        <dbReference type="ARBA" id="ARBA00005005"/>
    </source>
</evidence>
<keyword evidence="2" id="KW-0276">Fatty acid metabolism</keyword>
<feature type="domain" description="3-hydroxyacyl-CoA dehydrogenase NAD binding" evidence="9">
    <location>
        <begin position="7"/>
        <end position="197"/>
    </location>
</feature>
<evidence type="ECO:0000313" key="11">
    <source>
        <dbReference type="Proteomes" id="UP001200145"/>
    </source>
</evidence>
<comment type="caution">
    <text evidence="10">The sequence shown here is derived from an EMBL/GenBank/DDBJ whole genome shotgun (WGS) entry which is preliminary data.</text>
</comment>
<dbReference type="InterPro" id="IPR036291">
    <property type="entry name" value="NAD(P)-bd_dom_sf"/>
</dbReference>
<dbReference type="SUPFAM" id="SSF52096">
    <property type="entry name" value="ClpP/crotonase"/>
    <property type="match status" value="1"/>
</dbReference>
<dbReference type="Pfam" id="PF02737">
    <property type="entry name" value="3HCDH_N"/>
    <property type="match status" value="1"/>
</dbReference>
<dbReference type="EMBL" id="JAKEVY010000004">
    <property type="protein sequence ID" value="MCF1716040.1"/>
    <property type="molecule type" value="Genomic_DNA"/>
</dbReference>
<gene>
    <name evidence="10" type="ORF">L0U88_15475</name>
</gene>
<dbReference type="Proteomes" id="UP001200145">
    <property type="component" value="Unassembled WGS sequence"/>
</dbReference>
<proteinExistence type="predicted"/>
<dbReference type="RefSeq" id="WP_234866992.1">
    <property type="nucleotide sequence ID" value="NZ_JAKEVY010000004.1"/>
</dbReference>
<keyword evidence="11" id="KW-1185">Reference proteome</keyword>
<dbReference type="Pfam" id="PF00725">
    <property type="entry name" value="3HCDH"/>
    <property type="match status" value="1"/>
</dbReference>
<evidence type="ECO:0000256" key="7">
    <source>
        <dbReference type="ARBA" id="ARBA00049556"/>
    </source>
</evidence>
<evidence type="ECO:0000313" key="10">
    <source>
        <dbReference type="EMBL" id="MCF1716040.1"/>
    </source>
</evidence>
<dbReference type="InterPro" id="IPR029045">
    <property type="entry name" value="ClpP/crotonase-like_dom_sf"/>
</dbReference>
<dbReference type="InterPro" id="IPR001753">
    <property type="entry name" value="Enoyl-CoA_hydra/iso"/>
</dbReference>
<evidence type="ECO:0000256" key="3">
    <source>
        <dbReference type="ARBA" id="ARBA00022963"/>
    </source>
</evidence>
<keyword evidence="6" id="KW-0443">Lipid metabolism</keyword>
<evidence type="ECO:0000256" key="6">
    <source>
        <dbReference type="ARBA" id="ARBA00023098"/>
    </source>
</evidence>
<dbReference type="Pfam" id="PF00378">
    <property type="entry name" value="ECH_1"/>
    <property type="match status" value="1"/>
</dbReference>
<keyword evidence="4" id="KW-0560">Oxidoreductase</keyword>
<dbReference type="Gene3D" id="3.90.226.10">
    <property type="entry name" value="2-enoyl-CoA Hydratase, Chain A, domain 1"/>
    <property type="match status" value="1"/>
</dbReference>
<dbReference type="CDD" id="cd06558">
    <property type="entry name" value="crotonase-like"/>
    <property type="match status" value="1"/>
</dbReference>
<evidence type="ECO:0000259" key="8">
    <source>
        <dbReference type="Pfam" id="PF00725"/>
    </source>
</evidence>
<dbReference type="SUPFAM" id="SSF51735">
    <property type="entry name" value="NAD(P)-binding Rossmann-fold domains"/>
    <property type="match status" value="1"/>
</dbReference>
<evidence type="ECO:0000259" key="9">
    <source>
        <dbReference type="Pfam" id="PF02737"/>
    </source>
</evidence>
<keyword evidence="5" id="KW-0520">NAD</keyword>
<evidence type="ECO:0000256" key="2">
    <source>
        <dbReference type="ARBA" id="ARBA00022832"/>
    </source>
</evidence>
<dbReference type="PANTHER" id="PTHR48075">
    <property type="entry name" value="3-HYDROXYACYL-COA DEHYDROGENASE FAMILY PROTEIN"/>
    <property type="match status" value="1"/>
</dbReference>
<evidence type="ECO:0000256" key="5">
    <source>
        <dbReference type="ARBA" id="ARBA00023027"/>
    </source>
</evidence>